<keyword evidence="4" id="KW-1185">Reference proteome</keyword>
<evidence type="ECO:0000259" key="2">
    <source>
        <dbReference type="Pfam" id="PF03732"/>
    </source>
</evidence>
<accession>A0A8H5GIT8</accession>
<name>A0A8H5GIT8_9AGAR</name>
<feature type="compositionally biased region" description="Low complexity" evidence="1">
    <location>
        <begin position="275"/>
        <end position="306"/>
    </location>
</feature>
<comment type="caution">
    <text evidence="3">The sequence shown here is derived from an EMBL/GenBank/DDBJ whole genome shotgun (WGS) entry which is preliminary data.</text>
</comment>
<feature type="compositionally biased region" description="Pro residues" evidence="1">
    <location>
        <begin position="69"/>
        <end position="79"/>
    </location>
</feature>
<dbReference type="OrthoDB" id="5582182at2759"/>
<evidence type="ECO:0000313" key="4">
    <source>
        <dbReference type="Proteomes" id="UP000518752"/>
    </source>
</evidence>
<feature type="compositionally biased region" description="Polar residues" evidence="1">
    <location>
        <begin position="8"/>
        <end position="17"/>
    </location>
</feature>
<protein>
    <recommendedName>
        <fullName evidence="2">Retrotransposon gag domain-containing protein</fullName>
    </recommendedName>
</protein>
<dbReference type="InterPro" id="IPR005162">
    <property type="entry name" value="Retrotrans_gag_dom"/>
</dbReference>
<feature type="domain" description="Retrotransposon gag" evidence="2">
    <location>
        <begin position="139"/>
        <end position="228"/>
    </location>
</feature>
<sequence>MSHPSDFGLSSTSSQPQDPEGPPTWSDHGAISGKYAVAPNVDDIATLTFESFRYSESVELYEFSSTSPSPKPTSPPPPQTHFAQSAPAPATPKPPTFNAPLPFKGKSSEVEVFINKVIDAVKLQGTSLPTEKMKCMYMATFFGDGGPTQWYYSVRLSNPQLLTSFPDFIDTFCNHFGDSNLAYNAKNKLESMVQTGSAAAYASAFRELLVHVNWTDESKIDTFYKGLKTATKDMISNLERKKRPKVWDDYVTFAIDCDNRAHKRNVERKDEIKPSSKLSKNSNNNLSSFSYNHSTPTPSSSNTLPPDSCSSKFVSAASPDMFVSDKPDVKVINSRRFIRQSKGCRVAYLCYYDSHSPLTRSKLGQVPPYQIYKAFSAAW</sequence>
<dbReference type="Proteomes" id="UP000518752">
    <property type="component" value="Unassembled WGS sequence"/>
</dbReference>
<reference evidence="3 4" key="1">
    <citation type="journal article" date="2020" name="ISME J.">
        <title>Uncovering the hidden diversity of litter-decomposition mechanisms in mushroom-forming fungi.</title>
        <authorList>
            <person name="Floudas D."/>
            <person name="Bentzer J."/>
            <person name="Ahren D."/>
            <person name="Johansson T."/>
            <person name="Persson P."/>
            <person name="Tunlid A."/>
        </authorList>
    </citation>
    <scope>NUCLEOTIDE SEQUENCE [LARGE SCALE GENOMIC DNA]</scope>
    <source>
        <strain evidence="3 4">CBS 406.79</strain>
    </source>
</reference>
<feature type="region of interest" description="Disordered" evidence="1">
    <location>
        <begin position="265"/>
        <end position="306"/>
    </location>
</feature>
<proteinExistence type="predicted"/>
<organism evidence="3 4">
    <name type="scientific">Collybiopsis confluens</name>
    <dbReference type="NCBI Taxonomy" id="2823264"/>
    <lineage>
        <taxon>Eukaryota</taxon>
        <taxon>Fungi</taxon>
        <taxon>Dikarya</taxon>
        <taxon>Basidiomycota</taxon>
        <taxon>Agaricomycotina</taxon>
        <taxon>Agaricomycetes</taxon>
        <taxon>Agaricomycetidae</taxon>
        <taxon>Agaricales</taxon>
        <taxon>Marasmiineae</taxon>
        <taxon>Omphalotaceae</taxon>
        <taxon>Collybiopsis</taxon>
    </lineage>
</organism>
<dbReference type="AlphaFoldDB" id="A0A8H5GIT8"/>
<feature type="region of interest" description="Disordered" evidence="1">
    <location>
        <begin position="63"/>
        <end position="101"/>
    </location>
</feature>
<evidence type="ECO:0000313" key="3">
    <source>
        <dbReference type="EMBL" id="KAF5365818.1"/>
    </source>
</evidence>
<gene>
    <name evidence="3" type="ORF">D9757_015204</name>
</gene>
<evidence type="ECO:0000256" key="1">
    <source>
        <dbReference type="SAM" id="MobiDB-lite"/>
    </source>
</evidence>
<feature type="region of interest" description="Disordered" evidence="1">
    <location>
        <begin position="1"/>
        <end position="31"/>
    </location>
</feature>
<dbReference type="EMBL" id="JAACJN010000163">
    <property type="protein sequence ID" value="KAF5365818.1"/>
    <property type="molecule type" value="Genomic_DNA"/>
</dbReference>
<dbReference type="Pfam" id="PF03732">
    <property type="entry name" value="Retrotrans_gag"/>
    <property type="match status" value="1"/>
</dbReference>